<organism evidence="2 3">
    <name type="scientific">Mesobacillus selenatarsenatis (strain DSM 18680 / JCM 14380 / FERM P-15431 / SF-1)</name>
    <dbReference type="NCBI Taxonomy" id="1321606"/>
    <lineage>
        <taxon>Bacteria</taxon>
        <taxon>Bacillati</taxon>
        <taxon>Bacillota</taxon>
        <taxon>Bacilli</taxon>
        <taxon>Bacillales</taxon>
        <taxon>Bacillaceae</taxon>
        <taxon>Mesobacillus</taxon>
    </lineage>
</organism>
<dbReference type="RefSeq" id="WP_041964784.1">
    <property type="nucleotide sequence ID" value="NZ_BASE01000019.1"/>
</dbReference>
<comment type="caution">
    <text evidence="2">The sequence shown here is derived from an EMBL/GenBank/DDBJ whole genome shotgun (WGS) entry which is preliminary data.</text>
</comment>
<gene>
    <name evidence="2" type="ORF">SAMD00020551_1029</name>
</gene>
<dbReference type="OrthoDB" id="9798081at2"/>
<dbReference type="Gene3D" id="3.40.630.30">
    <property type="match status" value="1"/>
</dbReference>
<dbReference type="InterPro" id="IPR016181">
    <property type="entry name" value="Acyl_CoA_acyltransferase"/>
</dbReference>
<dbReference type="InterPro" id="IPR000182">
    <property type="entry name" value="GNAT_dom"/>
</dbReference>
<protein>
    <submittedName>
        <fullName evidence="2">Acetyltransferase, GNAT family</fullName>
    </submittedName>
</protein>
<sequence length="170" mass="19468">MLVFETERLKVRWLEVSDQEFIFKLLNEPGWLKYIGDKGIRSLEDAKNYILTGPIKMYERFGFGLFVVELKESQLPVGLCGLIKRDGLEDVDIGYAFLAEYQSRGYAFESAKGTLEYARKLDLNRIVAITTKDNASSSKLLEKLGMSFEGYVTLPKDDEELKLYAINETK</sequence>
<evidence type="ECO:0000259" key="1">
    <source>
        <dbReference type="PROSITE" id="PS51186"/>
    </source>
</evidence>
<feature type="domain" description="N-acetyltransferase" evidence="1">
    <location>
        <begin position="9"/>
        <end position="170"/>
    </location>
</feature>
<dbReference type="PANTHER" id="PTHR43792">
    <property type="entry name" value="GNAT FAMILY, PUTATIVE (AFU_ORTHOLOGUE AFUA_3G00765)-RELATED-RELATED"/>
    <property type="match status" value="1"/>
</dbReference>
<reference evidence="2 3" key="1">
    <citation type="submission" date="2013-06" db="EMBL/GenBank/DDBJ databases">
        <title>Whole genome shotgun sequence of Bacillus selenatarsenatis SF-1.</title>
        <authorList>
            <person name="Kuroda M."/>
            <person name="Sei K."/>
            <person name="Yamashita M."/>
            <person name="Ike M."/>
        </authorList>
    </citation>
    <scope>NUCLEOTIDE SEQUENCE [LARGE SCALE GENOMIC DNA]</scope>
    <source>
        <strain evidence="2 3">SF-1</strain>
    </source>
</reference>
<evidence type="ECO:0000313" key="2">
    <source>
        <dbReference type="EMBL" id="GAM12894.1"/>
    </source>
</evidence>
<dbReference type="SUPFAM" id="SSF55729">
    <property type="entry name" value="Acyl-CoA N-acyltransferases (Nat)"/>
    <property type="match status" value="1"/>
</dbReference>
<dbReference type="Proteomes" id="UP000031014">
    <property type="component" value="Unassembled WGS sequence"/>
</dbReference>
<name>A0A0A8X124_MESS1</name>
<keyword evidence="3" id="KW-1185">Reference proteome</keyword>
<dbReference type="GO" id="GO:0016747">
    <property type="term" value="F:acyltransferase activity, transferring groups other than amino-acyl groups"/>
    <property type="evidence" value="ECO:0007669"/>
    <property type="project" value="InterPro"/>
</dbReference>
<dbReference type="PANTHER" id="PTHR43792:SF1">
    <property type="entry name" value="N-ACETYLTRANSFERASE DOMAIN-CONTAINING PROTEIN"/>
    <property type="match status" value="1"/>
</dbReference>
<proteinExistence type="predicted"/>
<evidence type="ECO:0000313" key="3">
    <source>
        <dbReference type="Proteomes" id="UP000031014"/>
    </source>
</evidence>
<dbReference type="InterPro" id="IPR051531">
    <property type="entry name" value="N-acetyltransferase"/>
</dbReference>
<accession>A0A0A8X124</accession>
<keyword evidence="2" id="KW-0808">Transferase</keyword>
<dbReference type="Pfam" id="PF13302">
    <property type="entry name" value="Acetyltransf_3"/>
    <property type="match status" value="1"/>
</dbReference>
<dbReference type="EMBL" id="BASE01000019">
    <property type="protein sequence ID" value="GAM12894.1"/>
    <property type="molecule type" value="Genomic_DNA"/>
</dbReference>
<dbReference type="STRING" id="1321606.SAMD00020551_1029"/>
<dbReference type="AlphaFoldDB" id="A0A0A8X124"/>
<dbReference type="PROSITE" id="PS51186">
    <property type="entry name" value="GNAT"/>
    <property type="match status" value="1"/>
</dbReference>